<comment type="caution">
    <text evidence="2">The sequence shown here is derived from an EMBL/GenBank/DDBJ whole genome shotgun (WGS) entry which is preliminary data.</text>
</comment>
<reference evidence="2 3" key="1">
    <citation type="journal article" date="2015" name="BMC Genomics">
        <title>Gene expression during zombie ant biting behavior reflects the complexity underlying fungal parasitic behavioral manipulation.</title>
        <authorList>
            <person name="de Bekker C."/>
            <person name="Ohm R.A."/>
            <person name="Loreto R.G."/>
            <person name="Sebastian A."/>
            <person name="Albert I."/>
            <person name="Merrow M."/>
            <person name="Brachmann A."/>
            <person name="Hughes D.P."/>
        </authorList>
    </citation>
    <scope>NUCLEOTIDE SEQUENCE [LARGE SCALE GENOMIC DNA]</scope>
    <source>
        <strain evidence="2 3">SC16a</strain>
    </source>
</reference>
<sequence length="318" mass="36888">MRFPRAALSLTFLHFVRGDDWQIRECITYKDSEMRDLLPQFLKNASSCISGNRGRDTMICTTYLMPEEKRPVFHPLIEIITSWERYFSQDLNSAFLHHGDFEPYDWPAKMTVYDRLLDVWETTGQLCFYKHIPSLADRIHPQEAGLLTLFYQTEDIRPRDVRPGPGERETQRNLRSPSLKMGGTRWEYDGSLACAAGSAEERQHQIRAVEEMIRRAGQEWHSDLISRQFGSHYLINFSTDSFLQGVITGWRDEYVCPSGLRCHSTPKSGKAYLPANVKSYLGQLRLLLRAGKKVCIVFKGTHLEPYRYYVVAPRPEVQ</sequence>
<dbReference type="EMBL" id="LAZP02000240">
    <property type="protein sequence ID" value="PFH58952.1"/>
    <property type="molecule type" value="Genomic_DNA"/>
</dbReference>
<keyword evidence="1" id="KW-0732">Signal</keyword>
<feature type="chain" id="PRO_5013264740" evidence="1">
    <location>
        <begin position="19"/>
        <end position="318"/>
    </location>
</feature>
<proteinExistence type="predicted"/>
<gene>
    <name evidence="2" type="ORF">XA68_13018</name>
</gene>
<feature type="signal peptide" evidence="1">
    <location>
        <begin position="1"/>
        <end position="18"/>
    </location>
</feature>
<evidence type="ECO:0000313" key="3">
    <source>
        <dbReference type="Proteomes" id="UP000037136"/>
    </source>
</evidence>
<organism evidence="2 3">
    <name type="scientific">Ophiocordyceps unilateralis</name>
    <name type="common">Zombie-ant fungus</name>
    <name type="synonym">Torrubia unilateralis</name>
    <dbReference type="NCBI Taxonomy" id="268505"/>
    <lineage>
        <taxon>Eukaryota</taxon>
        <taxon>Fungi</taxon>
        <taxon>Dikarya</taxon>
        <taxon>Ascomycota</taxon>
        <taxon>Pezizomycotina</taxon>
        <taxon>Sordariomycetes</taxon>
        <taxon>Hypocreomycetidae</taxon>
        <taxon>Hypocreales</taxon>
        <taxon>Ophiocordycipitaceae</taxon>
        <taxon>Ophiocordyceps</taxon>
    </lineage>
</organism>
<dbReference type="Proteomes" id="UP000037136">
    <property type="component" value="Unassembled WGS sequence"/>
</dbReference>
<dbReference type="OrthoDB" id="4920338at2759"/>
<name>A0A2A9PDF7_OPHUN</name>
<reference evidence="2 3" key="2">
    <citation type="journal article" date="2017" name="Sci. Rep.">
        <title>Ant-infecting Ophiocordyceps genomes reveal a high diversity of potential behavioral manipulation genes and a possible major role for enterotoxins.</title>
        <authorList>
            <person name="de Bekker C."/>
            <person name="Ohm R.A."/>
            <person name="Evans H.C."/>
            <person name="Brachmann A."/>
            <person name="Hughes D.P."/>
        </authorList>
    </citation>
    <scope>NUCLEOTIDE SEQUENCE [LARGE SCALE GENOMIC DNA]</scope>
    <source>
        <strain evidence="2 3">SC16a</strain>
    </source>
</reference>
<accession>A0A2A9PDF7</accession>
<protein>
    <submittedName>
        <fullName evidence="2">Uncharacterized protein</fullName>
    </submittedName>
</protein>
<evidence type="ECO:0000256" key="1">
    <source>
        <dbReference type="SAM" id="SignalP"/>
    </source>
</evidence>
<keyword evidence="3" id="KW-1185">Reference proteome</keyword>
<dbReference type="AlphaFoldDB" id="A0A2A9PDF7"/>
<evidence type="ECO:0000313" key="2">
    <source>
        <dbReference type="EMBL" id="PFH58952.1"/>
    </source>
</evidence>